<keyword evidence="1" id="KW-0472">Membrane</keyword>
<dbReference type="InParanoid" id="H1XV62"/>
<evidence type="ECO:0000313" key="3">
    <source>
        <dbReference type="EMBL" id="EHO40568.1"/>
    </source>
</evidence>
<dbReference type="Proteomes" id="UP000004671">
    <property type="component" value="Chromosome"/>
</dbReference>
<name>H1XV62_CALAY</name>
<organism evidence="3 4">
    <name type="scientific">Caldithrix abyssi DSM 13497</name>
    <dbReference type="NCBI Taxonomy" id="880073"/>
    <lineage>
        <taxon>Bacteria</taxon>
        <taxon>Pseudomonadati</taxon>
        <taxon>Calditrichota</taxon>
        <taxon>Calditrichia</taxon>
        <taxon>Calditrichales</taxon>
        <taxon>Calditrichaceae</taxon>
        <taxon>Caldithrix</taxon>
    </lineage>
</organism>
<dbReference type="AlphaFoldDB" id="H1XV62"/>
<evidence type="ECO:0000313" key="5">
    <source>
        <dbReference type="Proteomes" id="UP000183868"/>
    </source>
</evidence>
<feature type="transmembrane region" description="Helical" evidence="1">
    <location>
        <begin position="12"/>
        <end position="34"/>
    </location>
</feature>
<gene>
    <name evidence="2" type="ORF">Cabys_15</name>
    <name evidence="3" type="ORF">Calab_0934</name>
</gene>
<reference evidence="2 5" key="2">
    <citation type="submission" date="2016-11" db="EMBL/GenBank/DDBJ databases">
        <title>Genomic analysis of Caldithrix abyssi and proposal of a novel bacterial phylum Caldithrichaeota.</title>
        <authorList>
            <person name="Kublanov I."/>
            <person name="Sigalova O."/>
            <person name="Gavrilov S."/>
            <person name="Lebedinsky A."/>
            <person name="Ivanova N."/>
            <person name="Daum C."/>
            <person name="Reddy T."/>
            <person name="Klenk H.P."/>
            <person name="Goker M."/>
            <person name="Reva O."/>
            <person name="Miroshnichenko M."/>
            <person name="Kyprides N."/>
            <person name="Woyke T."/>
            <person name="Gelfand M."/>
        </authorList>
    </citation>
    <scope>NUCLEOTIDE SEQUENCE [LARGE SCALE GENOMIC DNA]</scope>
    <source>
        <strain evidence="2 5">LF13</strain>
    </source>
</reference>
<dbReference type="EMBL" id="CP018099">
    <property type="protein sequence ID" value="APF16766.1"/>
    <property type="molecule type" value="Genomic_DNA"/>
</dbReference>
<dbReference type="RefSeq" id="WP_006927575.1">
    <property type="nucleotide sequence ID" value="NZ_CM001402.1"/>
</dbReference>
<dbReference type="Proteomes" id="UP000183868">
    <property type="component" value="Chromosome"/>
</dbReference>
<sequence length="566" mass="65489">MSKHEAKGSIVLELIIVLLVAALVAVILIPGKIWKEQEQEAKTAHSNMTAIYEALKYYKTLTGKYTSDPAELLNTIRADSNLMRKQKVVNYTRELIRNFNGYLNSPYVRNLMRIRVNISQIIDDLESNRYHFRTVEEINNEANELKIQLGNYLNSPAMPDLVKVFSYLDSLNQIKQTLTDYTLQVNTMKIISAIDSLEKYLQNVDPIKAQEAWAPLSERIAIFDKKVKRSPINRVSSVADRVEDFRKRVDGSFEQISGLDIAAELQNIQQRNQALKDMYQKFLKDYNVTSQFALSKLSEADSLIVHLTEKNFYSPVNGQMYKILFDSDSQFVKIESPVLLDELKEKATPVAKEIEALPFMPIIEEYIKMVDSTLKKANEIRSKYRKNADMFIAYKELEDLKERFDNLTVITAANDLSQFVQIVPRCQSYSLLKENIEKTLNGVRVFNQAYSENVFGNLDSVNVKLLAKLDEFNEYLSKIKTRRRRATVPTLENERMALDSLLTAFKTVKDEQLIDKLNSLEKELEHLFVFAEEGKKIKVYGVFDKEIKNFGYIYKDVKSWEEEKKK</sequence>
<dbReference type="KEGG" id="caby:Cabys_15"/>
<dbReference type="STRING" id="880073.Cabys_15"/>
<dbReference type="EMBL" id="CM001402">
    <property type="protein sequence ID" value="EHO40568.1"/>
    <property type="molecule type" value="Genomic_DNA"/>
</dbReference>
<reference evidence="3 4" key="1">
    <citation type="submission" date="2011-09" db="EMBL/GenBank/DDBJ databases">
        <title>The permanent draft genome of Caldithrix abyssi DSM 13497.</title>
        <authorList>
            <consortium name="US DOE Joint Genome Institute (JGI-PGF)"/>
            <person name="Lucas S."/>
            <person name="Han J."/>
            <person name="Lapidus A."/>
            <person name="Bruce D."/>
            <person name="Goodwin L."/>
            <person name="Pitluck S."/>
            <person name="Peters L."/>
            <person name="Kyrpides N."/>
            <person name="Mavromatis K."/>
            <person name="Ivanova N."/>
            <person name="Mikhailova N."/>
            <person name="Chertkov O."/>
            <person name="Detter J.C."/>
            <person name="Tapia R."/>
            <person name="Han C."/>
            <person name="Land M."/>
            <person name="Hauser L."/>
            <person name="Markowitz V."/>
            <person name="Cheng J.-F."/>
            <person name="Hugenholtz P."/>
            <person name="Woyke T."/>
            <person name="Wu D."/>
            <person name="Spring S."/>
            <person name="Brambilla E."/>
            <person name="Klenk H.-P."/>
            <person name="Eisen J.A."/>
        </authorList>
    </citation>
    <scope>NUCLEOTIDE SEQUENCE [LARGE SCALE GENOMIC DNA]</scope>
    <source>
        <strain evidence="3 4">DSM 13497</strain>
    </source>
</reference>
<dbReference type="HOGENOM" id="CLU_481201_0_0_0"/>
<protein>
    <submittedName>
        <fullName evidence="3">Uncharacterized protein</fullName>
    </submittedName>
</protein>
<accession>H1XV62</accession>
<evidence type="ECO:0000313" key="2">
    <source>
        <dbReference type="EMBL" id="APF16766.1"/>
    </source>
</evidence>
<evidence type="ECO:0000313" key="4">
    <source>
        <dbReference type="Proteomes" id="UP000004671"/>
    </source>
</evidence>
<keyword evidence="1" id="KW-1133">Transmembrane helix</keyword>
<dbReference type="PaxDb" id="880073-Calab_0934"/>
<keyword evidence="4" id="KW-1185">Reference proteome</keyword>
<keyword evidence="1" id="KW-0812">Transmembrane</keyword>
<evidence type="ECO:0000256" key="1">
    <source>
        <dbReference type="SAM" id="Phobius"/>
    </source>
</evidence>
<proteinExistence type="predicted"/>